<dbReference type="PROSITE" id="PS50048">
    <property type="entry name" value="ZN2_CY6_FUNGAL_2"/>
    <property type="match status" value="1"/>
</dbReference>
<evidence type="ECO:0000256" key="1">
    <source>
        <dbReference type="ARBA" id="ARBA00004123"/>
    </source>
</evidence>
<dbReference type="InterPro" id="IPR036864">
    <property type="entry name" value="Zn2-C6_fun-type_DNA-bd_sf"/>
</dbReference>
<dbReference type="Proteomes" id="UP000070700">
    <property type="component" value="Unassembled WGS sequence"/>
</dbReference>
<dbReference type="RefSeq" id="XP_018067749.1">
    <property type="nucleotide sequence ID" value="XM_018205467.1"/>
</dbReference>
<protein>
    <recommendedName>
        <fullName evidence="3">Zn(2)-C6 fungal-type domain-containing protein</fullName>
    </recommendedName>
</protein>
<dbReference type="SMART" id="SM00066">
    <property type="entry name" value="GAL4"/>
    <property type="match status" value="1"/>
</dbReference>
<dbReference type="CDD" id="cd12148">
    <property type="entry name" value="fungal_TF_MHR"/>
    <property type="match status" value="1"/>
</dbReference>
<dbReference type="STRING" id="149040.A0A194X0B3"/>
<keyword evidence="2" id="KW-0539">Nucleus</keyword>
<evidence type="ECO:0000259" key="3">
    <source>
        <dbReference type="PROSITE" id="PS50048"/>
    </source>
</evidence>
<comment type="subcellular location">
    <subcellularLocation>
        <location evidence="1">Nucleus</location>
    </subcellularLocation>
</comment>
<sequence length="713" mass="80800">MPKETHRGRPISCKFCRSRKLRCSREAPCSNCVSRGIHCDLQDHVRPLPTTSRASESELLERIRNLESLVRVQRSQENGSIELHSESPETQIQQSIRSSSVPQIEHLDNDVAWLASIYSGQNLPDKTQSNKIVFRICPIRQFMEACPYIIQSAYLSSARFEPLRCVWLPQYSEAKILIDKFVRDIDHVHHVVHTPWLPDILDEVYQCLNQQGQVKPGSILLLLGIFASATHVWVNNDCEHGLFSTCTEANVQSPLWVKAVEDVLDISHRTTSISVEGIQGISLATFVLLNMEGYSRRCRSLFNMAFLLARELRMHVIDHPASDKPLNTVRAEVERRVWWYLVASEWSVPLKFQSISQGIYYCHLRHMLVKRPLHINDEDLVEGGNWVEKPLCHPTTASYPVLRIRLSEIARHMVDRNPVFLGNAGGPSHEMVMDIDSEMQQLWNDVPLFFSMSKADLMSNYQLDSSHAAFIVHQGYMFRSLFHAQRCIIHFPYFTRGFVEPEYTCSRELCIMSARQVIQTEASLSKLGLTATCYKFLALLVATFMASIIVLMDLCHNKSPSGQEQQKKEIADAIRILEGARNESETAAKFLESLMQVMRKHKVLPSKDSGPQQARLGTDNEELLETSLGDNGHLATPMSLTAAPPAVPGPSAQSSNIWWPNESTNINMTDEAFGNGDYLSSYYNELAQSFEQGVDVGSFDWNDIFSELDSSIL</sequence>
<accession>A0A194X0B3</accession>
<organism evidence="4 5">
    <name type="scientific">Mollisia scopiformis</name>
    <name type="common">Conifer needle endophyte fungus</name>
    <name type="synonym">Phialocephala scopiformis</name>
    <dbReference type="NCBI Taxonomy" id="149040"/>
    <lineage>
        <taxon>Eukaryota</taxon>
        <taxon>Fungi</taxon>
        <taxon>Dikarya</taxon>
        <taxon>Ascomycota</taxon>
        <taxon>Pezizomycotina</taxon>
        <taxon>Leotiomycetes</taxon>
        <taxon>Helotiales</taxon>
        <taxon>Mollisiaceae</taxon>
        <taxon>Mollisia</taxon>
    </lineage>
</organism>
<dbReference type="InParanoid" id="A0A194X0B3"/>
<keyword evidence="5" id="KW-1185">Reference proteome</keyword>
<dbReference type="EMBL" id="KQ947422">
    <property type="protein sequence ID" value="KUJ13394.1"/>
    <property type="molecule type" value="Genomic_DNA"/>
</dbReference>
<proteinExistence type="predicted"/>
<feature type="domain" description="Zn(2)-C6 fungal-type" evidence="3">
    <location>
        <begin position="12"/>
        <end position="41"/>
    </location>
</feature>
<dbReference type="AlphaFoldDB" id="A0A194X0B3"/>
<dbReference type="InterPro" id="IPR001138">
    <property type="entry name" value="Zn2Cys6_DnaBD"/>
</dbReference>
<dbReference type="Gene3D" id="4.10.240.10">
    <property type="entry name" value="Zn(2)-C6 fungal-type DNA-binding domain"/>
    <property type="match status" value="1"/>
</dbReference>
<dbReference type="InterPro" id="IPR050613">
    <property type="entry name" value="Sec_Metabolite_Reg"/>
</dbReference>
<evidence type="ECO:0000256" key="2">
    <source>
        <dbReference type="ARBA" id="ARBA00023242"/>
    </source>
</evidence>
<evidence type="ECO:0000313" key="4">
    <source>
        <dbReference type="EMBL" id="KUJ13394.1"/>
    </source>
</evidence>
<dbReference type="CDD" id="cd00067">
    <property type="entry name" value="GAL4"/>
    <property type="match status" value="1"/>
</dbReference>
<dbReference type="PANTHER" id="PTHR31001:SF90">
    <property type="entry name" value="CENTROMERE DNA-BINDING PROTEIN COMPLEX CBF3 SUBUNIT B"/>
    <property type="match status" value="1"/>
</dbReference>
<dbReference type="GO" id="GO:0000981">
    <property type="term" value="F:DNA-binding transcription factor activity, RNA polymerase II-specific"/>
    <property type="evidence" value="ECO:0007669"/>
    <property type="project" value="InterPro"/>
</dbReference>
<dbReference type="PROSITE" id="PS00463">
    <property type="entry name" value="ZN2_CY6_FUNGAL_1"/>
    <property type="match status" value="1"/>
</dbReference>
<evidence type="ECO:0000313" key="5">
    <source>
        <dbReference type="Proteomes" id="UP000070700"/>
    </source>
</evidence>
<dbReference type="GO" id="GO:0008270">
    <property type="term" value="F:zinc ion binding"/>
    <property type="evidence" value="ECO:0007669"/>
    <property type="project" value="InterPro"/>
</dbReference>
<dbReference type="OrthoDB" id="3014581at2759"/>
<dbReference type="Pfam" id="PF00172">
    <property type="entry name" value="Zn_clus"/>
    <property type="match status" value="1"/>
</dbReference>
<name>A0A194X0B3_MOLSC</name>
<reference evidence="4 5" key="1">
    <citation type="submission" date="2015-10" db="EMBL/GenBank/DDBJ databases">
        <title>Full genome of DAOMC 229536 Phialocephala scopiformis, a fungal endophyte of spruce producing the potent anti-insectan compound rugulosin.</title>
        <authorList>
            <consortium name="DOE Joint Genome Institute"/>
            <person name="Walker A.K."/>
            <person name="Frasz S.L."/>
            <person name="Seifert K.A."/>
            <person name="Miller J.D."/>
            <person name="Mondo S.J."/>
            <person name="Labutti K."/>
            <person name="Lipzen A."/>
            <person name="Dockter R."/>
            <person name="Kennedy M."/>
            <person name="Grigoriev I.V."/>
            <person name="Spatafora J.W."/>
        </authorList>
    </citation>
    <scope>NUCLEOTIDE SEQUENCE [LARGE SCALE GENOMIC DNA]</scope>
    <source>
        <strain evidence="4 5">CBS 120377</strain>
    </source>
</reference>
<dbReference type="PANTHER" id="PTHR31001">
    <property type="entry name" value="UNCHARACTERIZED TRANSCRIPTIONAL REGULATORY PROTEIN"/>
    <property type="match status" value="1"/>
</dbReference>
<gene>
    <name evidence="4" type="ORF">LY89DRAFT_157850</name>
</gene>
<dbReference type="GO" id="GO:0005634">
    <property type="term" value="C:nucleus"/>
    <property type="evidence" value="ECO:0007669"/>
    <property type="project" value="UniProtKB-SubCell"/>
</dbReference>
<dbReference type="SUPFAM" id="SSF57701">
    <property type="entry name" value="Zn2/Cys6 DNA-binding domain"/>
    <property type="match status" value="1"/>
</dbReference>
<dbReference type="KEGG" id="psco:LY89DRAFT_157850"/>
<dbReference type="GeneID" id="28815193"/>